<dbReference type="PANTHER" id="PTHR42305:SF1">
    <property type="entry name" value="MEMBRANE PROTEIN RV1733C-RELATED"/>
    <property type="match status" value="1"/>
</dbReference>
<feature type="region of interest" description="Disordered" evidence="1">
    <location>
        <begin position="1"/>
        <end position="29"/>
    </location>
</feature>
<gene>
    <name evidence="3" type="ORF">ACH429_03870</name>
</gene>
<keyword evidence="4" id="KW-1185">Reference proteome</keyword>
<dbReference type="EMBL" id="JBIRWE010000001">
    <property type="protein sequence ID" value="MFI1963268.1"/>
    <property type="molecule type" value="Genomic_DNA"/>
</dbReference>
<name>A0ABW7UR54_9ACTN</name>
<comment type="caution">
    <text evidence="3">The sequence shown here is derived from an EMBL/GenBank/DDBJ whole genome shotgun (WGS) entry which is preliminary data.</text>
</comment>
<feature type="transmembrane region" description="Helical" evidence="2">
    <location>
        <begin position="153"/>
        <end position="174"/>
    </location>
</feature>
<dbReference type="Proteomes" id="UP001611548">
    <property type="component" value="Unassembled WGS sequence"/>
</dbReference>
<keyword evidence="2" id="KW-0472">Membrane</keyword>
<dbReference type="RefSeq" id="WP_360005769.1">
    <property type="nucleotide sequence ID" value="NZ_JBEZHZ010000033.1"/>
</dbReference>
<organism evidence="3 4">
    <name type="scientific">Streptomyces pathocidini</name>
    <dbReference type="NCBI Taxonomy" id="1650571"/>
    <lineage>
        <taxon>Bacteria</taxon>
        <taxon>Bacillati</taxon>
        <taxon>Actinomycetota</taxon>
        <taxon>Actinomycetes</taxon>
        <taxon>Kitasatosporales</taxon>
        <taxon>Streptomycetaceae</taxon>
        <taxon>Streptomyces</taxon>
    </lineage>
</organism>
<dbReference type="InterPro" id="IPR039708">
    <property type="entry name" value="MT1774/Rv1733c-like"/>
</dbReference>
<evidence type="ECO:0000313" key="4">
    <source>
        <dbReference type="Proteomes" id="UP001611548"/>
    </source>
</evidence>
<evidence type="ECO:0000313" key="3">
    <source>
        <dbReference type="EMBL" id="MFI1963268.1"/>
    </source>
</evidence>
<evidence type="ECO:0000256" key="2">
    <source>
        <dbReference type="SAM" id="Phobius"/>
    </source>
</evidence>
<dbReference type="PANTHER" id="PTHR42305">
    <property type="entry name" value="MEMBRANE PROTEIN RV1733C-RELATED"/>
    <property type="match status" value="1"/>
</dbReference>
<protein>
    <submittedName>
        <fullName evidence="3">Uncharacterized protein</fullName>
    </submittedName>
</protein>
<proteinExistence type="predicted"/>
<accession>A0ABW7UR54</accession>
<keyword evidence="2" id="KW-1133">Transmembrane helix</keyword>
<sequence length="203" mass="21717">MSTHNPPPPPHHDHSHPYGRGGNPLRRPSDRAQRWLTGLLLVVLAGGVPAAAMSAGFAVHDSTLRTVQTQVAQRHQVTARLTQDPANAASQGSGDDLRSAQVRWTEKDGAVRTGQARVSAGSSKGDTVRIWVDRQGRVTDAPMSSQAATANGWLAGGLAAGAVATFGLAAHAGLRIALDRRRYAQWEAEWEQVEPQWARRFGG</sequence>
<evidence type="ECO:0000256" key="1">
    <source>
        <dbReference type="SAM" id="MobiDB-lite"/>
    </source>
</evidence>
<feature type="transmembrane region" description="Helical" evidence="2">
    <location>
        <begin position="35"/>
        <end position="59"/>
    </location>
</feature>
<reference evidence="3 4" key="1">
    <citation type="submission" date="2024-10" db="EMBL/GenBank/DDBJ databases">
        <title>The Natural Products Discovery Center: Release of the First 8490 Sequenced Strains for Exploring Actinobacteria Biosynthetic Diversity.</title>
        <authorList>
            <person name="Kalkreuter E."/>
            <person name="Kautsar S.A."/>
            <person name="Yang D."/>
            <person name="Bader C.D."/>
            <person name="Teijaro C.N."/>
            <person name="Fluegel L."/>
            <person name="Davis C.M."/>
            <person name="Simpson J.R."/>
            <person name="Lauterbach L."/>
            <person name="Steele A.D."/>
            <person name="Gui C."/>
            <person name="Meng S."/>
            <person name="Li G."/>
            <person name="Viehrig K."/>
            <person name="Ye F."/>
            <person name="Su P."/>
            <person name="Kiefer A.F."/>
            <person name="Nichols A."/>
            <person name="Cepeda A.J."/>
            <person name="Yan W."/>
            <person name="Fan B."/>
            <person name="Jiang Y."/>
            <person name="Adhikari A."/>
            <person name="Zheng C.-J."/>
            <person name="Schuster L."/>
            <person name="Cowan T.M."/>
            <person name="Smanski M.J."/>
            <person name="Chevrette M.G."/>
            <person name="De Carvalho L.P.S."/>
            <person name="Shen B."/>
        </authorList>
    </citation>
    <scope>NUCLEOTIDE SEQUENCE [LARGE SCALE GENOMIC DNA]</scope>
    <source>
        <strain evidence="3 4">NPDC020327</strain>
    </source>
</reference>
<keyword evidence="2" id="KW-0812">Transmembrane</keyword>